<name>A0A376RM40_ECOLX</name>
<dbReference type="AlphaFoldDB" id="A0A376RM40"/>
<dbReference type="Proteomes" id="UP000254159">
    <property type="component" value="Unassembled WGS sequence"/>
</dbReference>
<sequence>MPDCFVRSGILELMVMVVNLVFDNHPFTYAGKMASIRMRAVSRSWRRSHIDGLRHSRDADRLWNAD</sequence>
<proteinExistence type="predicted"/>
<gene>
    <name evidence="1" type="ORF">NCTC10865_04210</name>
</gene>
<evidence type="ECO:0000313" key="1">
    <source>
        <dbReference type="EMBL" id="STI18864.1"/>
    </source>
</evidence>
<protein>
    <submittedName>
        <fullName evidence="1">Uncharacterized protein</fullName>
    </submittedName>
</protein>
<organism evidence="1 2">
    <name type="scientific">Escherichia coli</name>
    <dbReference type="NCBI Taxonomy" id="562"/>
    <lineage>
        <taxon>Bacteria</taxon>
        <taxon>Pseudomonadati</taxon>
        <taxon>Pseudomonadota</taxon>
        <taxon>Gammaproteobacteria</taxon>
        <taxon>Enterobacterales</taxon>
        <taxon>Enterobacteriaceae</taxon>
        <taxon>Escherichia</taxon>
    </lineage>
</organism>
<evidence type="ECO:0000313" key="2">
    <source>
        <dbReference type="Proteomes" id="UP000254159"/>
    </source>
</evidence>
<dbReference type="EMBL" id="UGCD01000002">
    <property type="protein sequence ID" value="STI18864.1"/>
    <property type="molecule type" value="Genomic_DNA"/>
</dbReference>
<accession>A0A376RM40</accession>
<reference evidence="1 2" key="1">
    <citation type="submission" date="2018-06" db="EMBL/GenBank/DDBJ databases">
        <authorList>
            <consortium name="Pathogen Informatics"/>
            <person name="Doyle S."/>
        </authorList>
    </citation>
    <scope>NUCLEOTIDE SEQUENCE [LARGE SCALE GENOMIC DNA]</scope>
    <source>
        <strain evidence="1 2">NCTC10865</strain>
    </source>
</reference>